<gene>
    <name evidence="1" type="ORF">LOK49_LG03G01238</name>
</gene>
<keyword evidence="2" id="KW-1185">Reference proteome</keyword>
<comment type="caution">
    <text evidence="1">The sequence shown here is derived from an EMBL/GenBank/DDBJ whole genome shotgun (WGS) entry which is preliminary data.</text>
</comment>
<accession>A0ACC0IBR2</accession>
<proteinExistence type="predicted"/>
<dbReference type="Proteomes" id="UP001060215">
    <property type="component" value="Chromosome 6"/>
</dbReference>
<evidence type="ECO:0000313" key="2">
    <source>
        <dbReference type="Proteomes" id="UP001060215"/>
    </source>
</evidence>
<reference evidence="1 2" key="1">
    <citation type="journal article" date="2022" name="Plant J.">
        <title>Chromosome-level genome of Camellia lanceoleosa provides a valuable resource for understanding genome evolution and self-incompatibility.</title>
        <authorList>
            <person name="Gong W."/>
            <person name="Xiao S."/>
            <person name="Wang L."/>
            <person name="Liao Z."/>
            <person name="Chang Y."/>
            <person name="Mo W."/>
            <person name="Hu G."/>
            <person name="Li W."/>
            <person name="Zhao G."/>
            <person name="Zhu H."/>
            <person name="Hu X."/>
            <person name="Ji K."/>
            <person name="Xiang X."/>
            <person name="Song Q."/>
            <person name="Yuan D."/>
            <person name="Jin S."/>
            <person name="Zhang L."/>
        </authorList>
    </citation>
    <scope>NUCLEOTIDE SEQUENCE [LARGE SCALE GENOMIC DNA]</scope>
    <source>
        <strain evidence="1">SQ_2022a</strain>
    </source>
</reference>
<evidence type="ECO:0000313" key="1">
    <source>
        <dbReference type="EMBL" id="KAI8022320.1"/>
    </source>
</evidence>
<protein>
    <submittedName>
        <fullName evidence="1">Protein EFFECTOR OF TRANSCRIPTION 2</fullName>
    </submittedName>
</protein>
<name>A0ACC0IBR2_9ERIC</name>
<organism evidence="1 2">
    <name type="scientific">Camellia lanceoleosa</name>
    <dbReference type="NCBI Taxonomy" id="1840588"/>
    <lineage>
        <taxon>Eukaryota</taxon>
        <taxon>Viridiplantae</taxon>
        <taxon>Streptophyta</taxon>
        <taxon>Embryophyta</taxon>
        <taxon>Tracheophyta</taxon>
        <taxon>Spermatophyta</taxon>
        <taxon>Magnoliopsida</taxon>
        <taxon>eudicotyledons</taxon>
        <taxon>Gunneridae</taxon>
        <taxon>Pentapetalae</taxon>
        <taxon>asterids</taxon>
        <taxon>Ericales</taxon>
        <taxon>Theaceae</taxon>
        <taxon>Camellia</taxon>
    </lineage>
</organism>
<sequence>MEMVVSKQCDAVWDRRLKREDCDLTKHDPDFSQWKALVGPSDWEDHSLGKEGAERYRVCNLPDCSSCSGLYELGIALPCTRSGREISKLDPDRIIPVYLGQSDNIRYRLQHYGREGAHLENGNSIGLFSNIFSRGCAIVYRWAPMKSKREAEKAEARLLDKFDYPWNKGNNGVRRDNDILEKLDRSTLSNTQLLAIAKKLQNFHQKKIGIKIDTCKPLLLENGSNIYTNLDSNDFPSRILKIGRSQPRLVSLSFGFNEDTSHICGVALSHGSVCRRPPVEGRKRCVEHTGIKTNGLTSKLITEGSFSICGITLNDGTPCRRQPVQGRERCEEHKGRKIKGSSLSESVTEEKQRYVHGPVLGPSNDYGQISSESRKFHIPESRKFHIPESPVLSKRSVINKNLDTICGVNFQDGTFCTTKPVVGRKRCEEHKWMRVNGSRSKLPVANLPSVFDSSGISSSSGQKHYNNSYQSVSYKCVVNESFSSTCGATLADGSSCRRPPTEGRKRCWQHTGMRENSASSYNFTSMYGGFSSDICGAPLRNGSICSRMPVHGRKRCEQHKGMRAAF</sequence>
<dbReference type="EMBL" id="CM045763">
    <property type="protein sequence ID" value="KAI8022320.1"/>
    <property type="molecule type" value="Genomic_DNA"/>
</dbReference>